<dbReference type="AlphaFoldDB" id="U4LPR3"/>
<dbReference type="Proteomes" id="UP000018144">
    <property type="component" value="Unassembled WGS sequence"/>
</dbReference>
<evidence type="ECO:0000313" key="1">
    <source>
        <dbReference type="EMBL" id="CCX16665.1"/>
    </source>
</evidence>
<name>U4LPR3_PYROM</name>
<organism evidence="1 2">
    <name type="scientific">Pyronema omphalodes (strain CBS 100304)</name>
    <name type="common">Pyronema confluens</name>
    <dbReference type="NCBI Taxonomy" id="1076935"/>
    <lineage>
        <taxon>Eukaryota</taxon>
        <taxon>Fungi</taxon>
        <taxon>Dikarya</taxon>
        <taxon>Ascomycota</taxon>
        <taxon>Pezizomycotina</taxon>
        <taxon>Pezizomycetes</taxon>
        <taxon>Pezizales</taxon>
        <taxon>Pyronemataceae</taxon>
        <taxon>Pyronema</taxon>
    </lineage>
</organism>
<gene>
    <name evidence="1" type="ORF">PCON_03406</name>
</gene>
<accession>U4LPR3</accession>
<dbReference type="EMBL" id="HF936496">
    <property type="protein sequence ID" value="CCX16665.1"/>
    <property type="molecule type" value="Genomic_DNA"/>
</dbReference>
<sequence>MEEVLYMDPECGFHKLITLYHSLADSYRVYGRKPKRCGPISRFLLRIVRNTRKYSSVESRDLMTPGL</sequence>
<evidence type="ECO:0000313" key="2">
    <source>
        <dbReference type="Proteomes" id="UP000018144"/>
    </source>
</evidence>
<reference evidence="1 2" key="1">
    <citation type="journal article" date="2013" name="PLoS Genet.">
        <title>The genome and development-dependent transcriptomes of Pyronema confluens: a window into fungal evolution.</title>
        <authorList>
            <person name="Traeger S."/>
            <person name="Altegoer F."/>
            <person name="Freitag M."/>
            <person name="Gabaldon T."/>
            <person name="Kempken F."/>
            <person name="Kumar A."/>
            <person name="Marcet-Houben M."/>
            <person name="Poggeler S."/>
            <person name="Stajich J.E."/>
            <person name="Nowrousian M."/>
        </authorList>
    </citation>
    <scope>NUCLEOTIDE SEQUENCE [LARGE SCALE GENOMIC DNA]</scope>
    <source>
        <strain evidence="2">CBS 100304</strain>
        <tissue evidence="1">Vegetative mycelium</tissue>
    </source>
</reference>
<keyword evidence="2" id="KW-1185">Reference proteome</keyword>
<proteinExistence type="predicted"/>
<protein>
    <submittedName>
        <fullName evidence="1">Uncharacterized protein</fullName>
    </submittedName>
</protein>